<dbReference type="AlphaFoldDB" id="A0A3M6DJY5"/>
<reference evidence="1 2" key="1">
    <citation type="submission" date="2018-08" db="EMBL/GenBank/DDBJ databases">
        <title>Recombination of ecologically and evolutionarily significant loci maintains genetic cohesion in the Pseudomonas syringae species complex.</title>
        <authorList>
            <person name="Dillon M."/>
            <person name="Thakur S."/>
            <person name="Almeida R.N.D."/>
            <person name="Weir B.S."/>
            <person name="Guttman D.S."/>
        </authorList>
    </citation>
    <scope>NUCLEOTIDE SEQUENCE [LARGE SCALE GENOMIC DNA]</scope>
    <source>
        <strain evidence="1 2">ICMP 2788</strain>
    </source>
</reference>
<evidence type="ECO:0000313" key="2">
    <source>
        <dbReference type="Proteomes" id="UP000276886"/>
    </source>
</evidence>
<dbReference type="Proteomes" id="UP000276886">
    <property type="component" value="Unassembled WGS sequence"/>
</dbReference>
<organism evidence="1 2">
    <name type="scientific">Pseudomonas syringae pv. pisi</name>
    <dbReference type="NCBI Taxonomy" id="59510"/>
    <lineage>
        <taxon>Bacteria</taxon>
        <taxon>Pseudomonadati</taxon>
        <taxon>Pseudomonadota</taxon>
        <taxon>Gammaproteobacteria</taxon>
        <taxon>Pseudomonadales</taxon>
        <taxon>Pseudomonadaceae</taxon>
        <taxon>Pseudomonas</taxon>
        <taxon>Pseudomonas syringae</taxon>
    </lineage>
</organism>
<protein>
    <submittedName>
        <fullName evidence="1">Uncharacterized protein</fullName>
    </submittedName>
</protein>
<gene>
    <name evidence="1" type="ORF">ALQ44_00655</name>
</gene>
<dbReference type="RefSeq" id="WP_220038213.1">
    <property type="nucleotide sequence ID" value="NZ_QJTX01000014.1"/>
</dbReference>
<dbReference type="EMBL" id="RBPQ01000041">
    <property type="protein sequence ID" value="RMO32222.1"/>
    <property type="molecule type" value="Genomic_DNA"/>
</dbReference>
<evidence type="ECO:0000313" key="1">
    <source>
        <dbReference type="EMBL" id="RMO32222.1"/>
    </source>
</evidence>
<sequence>MSAPESRFQSDTVISAWKYICQLRVQLQKNKASLVLGAGISWDLKLPLWGSLIDRIKAAMQPNAAEAILVSDAPGKAALVLFEIFCSYKKSEIESGGLYADSNLVERKILSDWRELIHEALYSDTKDGDRRETINGHPYFGEMIAFIKQSELTVNYNFDDYIEFGLSCADLNPTSNERPYQTIWSHHAQFTKDKCVIYHPNGFLPFDKKKFQSENLIFSDGAFADQLLDGIGGGLSTLLHVLTKKTSILLGHSLTDSTLLHLLRKAATISPGNYNYFIRYTRDDEILDNQSKAAIFEANFNNYNLITLFFNNSEIKEFLHAITLPQDEFLLESDVLGLPTKYCYYMVGSIGIGKSTVLSQFGNLITLDEWFDERPTEMANAPDHLSTHKTMTIDSWTNQQFGKKKQLLSYQRSRYIYY</sequence>
<comment type="caution">
    <text evidence="1">The sequence shown here is derived from an EMBL/GenBank/DDBJ whole genome shotgun (WGS) entry which is preliminary data.</text>
</comment>
<proteinExistence type="predicted"/>
<name>A0A3M6DJY5_PSESJ</name>
<dbReference type="Pfam" id="PF13289">
    <property type="entry name" value="SIR2_2"/>
    <property type="match status" value="1"/>
</dbReference>
<accession>A0A3M6DJY5</accession>